<dbReference type="Proteomes" id="UP001341297">
    <property type="component" value="Unassembled WGS sequence"/>
</dbReference>
<name>A0A0J6ES95_9BACI</name>
<dbReference type="Proteomes" id="UP000036168">
    <property type="component" value="Unassembled WGS sequence"/>
</dbReference>
<reference evidence="1" key="2">
    <citation type="submission" date="2015-10" db="EMBL/GenBank/DDBJ databases">
        <authorList>
            <person name="Gilbert D.G."/>
        </authorList>
    </citation>
    <scope>NUCLEOTIDE SEQUENCE</scope>
    <source>
        <strain evidence="1">GO-13</strain>
    </source>
</reference>
<reference evidence="2 4" key="3">
    <citation type="submission" date="2023-03" db="EMBL/GenBank/DDBJ databases">
        <title>Agriculturally important microbes genome sequencing.</title>
        <authorList>
            <person name="Dunlap C."/>
        </authorList>
    </citation>
    <scope>NUCLEOTIDE SEQUENCE [LARGE SCALE GENOMIC DNA]</scope>
    <source>
        <strain evidence="2 4">CBP-3203</strain>
    </source>
</reference>
<dbReference type="InterPro" id="IPR020255">
    <property type="entry name" value="CsgA"/>
</dbReference>
<comment type="caution">
    <text evidence="1">The sequence shown here is derived from an EMBL/GenBank/DDBJ whole genome shotgun (WGS) entry which is preliminary data.</text>
</comment>
<keyword evidence="4" id="KW-1185">Reference proteome</keyword>
<accession>A0A0J6EZ14</accession>
<evidence type="ECO:0000313" key="4">
    <source>
        <dbReference type="Proteomes" id="UP001341297"/>
    </source>
</evidence>
<accession>A0A0J6ES95</accession>
<dbReference type="EMBL" id="JARRTL010000007">
    <property type="protein sequence ID" value="MEC0484569.1"/>
    <property type="molecule type" value="Genomic_DNA"/>
</dbReference>
<sequence length="82" mass="10042">MDTTLGYLRESLSNHLEHDMGQKIYKKIVSRQYENEEEFVRHLDEREAAFLNEVLEHELTYARNEQDHKRTRELNEVYELLF</sequence>
<dbReference type="Pfam" id="PF17334">
    <property type="entry name" value="CsgA"/>
    <property type="match status" value="1"/>
</dbReference>
<dbReference type="EMBL" id="LECW02000001">
    <property type="protein sequence ID" value="KRT95563.1"/>
    <property type="molecule type" value="Genomic_DNA"/>
</dbReference>
<evidence type="ECO:0000313" key="2">
    <source>
        <dbReference type="EMBL" id="MEC0484569.1"/>
    </source>
</evidence>
<evidence type="ECO:0000313" key="3">
    <source>
        <dbReference type="Proteomes" id="UP000036168"/>
    </source>
</evidence>
<evidence type="ECO:0000313" key="1">
    <source>
        <dbReference type="EMBL" id="KRT95563.1"/>
    </source>
</evidence>
<dbReference type="OrthoDB" id="2938007at2"/>
<dbReference type="RefSeq" id="WP_048352816.1">
    <property type="nucleotide sequence ID" value="NZ_CP023481.1"/>
</dbReference>
<dbReference type="PATRIC" id="fig|1664069.3.peg.2343"/>
<protein>
    <submittedName>
        <fullName evidence="2">Sigma-G-dependent sporulation-specific acid-soluble spore protein CsgA</fullName>
    </submittedName>
    <submittedName>
        <fullName evidence="1">Sporulation protein</fullName>
    </submittedName>
</protein>
<gene>
    <name evidence="1" type="ORF">AB447_200120</name>
    <name evidence="2" type="ORF">P8828_06860</name>
</gene>
<dbReference type="AlphaFoldDB" id="A0A0J6ES95"/>
<proteinExistence type="predicted"/>
<organism evidence="1 3">
    <name type="scientific">Bacillus glycinifermentans</name>
    <dbReference type="NCBI Taxonomy" id="1664069"/>
    <lineage>
        <taxon>Bacteria</taxon>
        <taxon>Bacillati</taxon>
        <taxon>Bacillota</taxon>
        <taxon>Bacilli</taxon>
        <taxon>Bacillales</taxon>
        <taxon>Bacillaceae</taxon>
        <taxon>Bacillus</taxon>
    </lineage>
</organism>
<reference evidence="1 3" key="1">
    <citation type="journal article" date="2015" name="Int. J. Syst. Evol. Microbiol.">
        <title>Bacillus glycinifermentans sp. nov., isolated from fermented soybean paste.</title>
        <authorList>
            <person name="Kim S.J."/>
            <person name="Dunlap C.A."/>
            <person name="Kwon S.W."/>
            <person name="Rooney A.P."/>
        </authorList>
    </citation>
    <scope>NUCLEOTIDE SEQUENCE [LARGE SCALE GENOMIC DNA]</scope>
    <source>
        <strain evidence="1 3">GO-13</strain>
    </source>
</reference>